<gene>
    <name evidence="2" type="ORF">SCF082_LOCUS44454</name>
</gene>
<organism evidence="2 3">
    <name type="scientific">Durusdinium trenchii</name>
    <dbReference type="NCBI Taxonomy" id="1381693"/>
    <lineage>
        <taxon>Eukaryota</taxon>
        <taxon>Sar</taxon>
        <taxon>Alveolata</taxon>
        <taxon>Dinophyceae</taxon>
        <taxon>Suessiales</taxon>
        <taxon>Symbiodiniaceae</taxon>
        <taxon>Durusdinium</taxon>
    </lineage>
</organism>
<keyword evidence="1" id="KW-0732">Signal</keyword>
<keyword evidence="2" id="KW-0413">Isomerase</keyword>
<proteinExistence type="predicted"/>
<dbReference type="EMBL" id="CAXAMM010040663">
    <property type="protein sequence ID" value="CAK9094580.1"/>
    <property type="molecule type" value="Genomic_DNA"/>
</dbReference>
<sequence>MTLLLGALCFCLLGSGACLDIKTESFEDLLHAGNAGALQGVGAWTKIFQSFGRGERMDADQLSKLAKVPKEFGPTSQVQVDPNFGLQLGEEKIQELRHLKDKPEDLMKLVNENPLVQQMAAQDPAMKEIISSPEALQTLLSDEALEELRRQSCARTKGCAK</sequence>
<evidence type="ECO:0000313" key="3">
    <source>
        <dbReference type="Proteomes" id="UP001642464"/>
    </source>
</evidence>
<feature type="chain" id="PRO_5046890618" evidence="1">
    <location>
        <begin position="19"/>
        <end position="161"/>
    </location>
</feature>
<dbReference type="Proteomes" id="UP001642464">
    <property type="component" value="Unassembled WGS sequence"/>
</dbReference>
<feature type="signal peptide" evidence="1">
    <location>
        <begin position="1"/>
        <end position="18"/>
    </location>
</feature>
<name>A0ABP0R3B0_9DINO</name>
<reference evidence="2 3" key="1">
    <citation type="submission" date="2024-02" db="EMBL/GenBank/DDBJ databases">
        <authorList>
            <person name="Chen Y."/>
            <person name="Shah S."/>
            <person name="Dougan E. K."/>
            <person name="Thang M."/>
            <person name="Chan C."/>
        </authorList>
    </citation>
    <scope>NUCLEOTIDE SEQUENCE [LARGE SCALE GENOMIC DNA]</scope>
</reference>
<protein>
    <submittedName>
        <fullName evidence="2">Peptidylprolyl isomerase</fullName>
    </submittedName>
</protein>
<dbReference type="GO" id="GO:0016853">
    <property type="term" value="F:isomerase activity"/>
    <property type="evidence" value="ECO:0007669"/>
    <property type="project" value="UniProtKB-KW"/>
</dbReference>
<evidence type="ECO:0000256" key="1">
    <source>
        <dbReference type="SAM" id="SignalP"/>
    </source>
</evidence>
<comment type="caution">
    <text evidence="2">The sequence shown here is derived from an EMBL/GenBank/DDBJ whole genome shotgun (WGS) entry which is preliminary data.</text>
</comment>
<keyword evidence="3" id="KW-1185">Reference proteome</keyword>
<accession>A0ABP0R3B0</accession>
<evidence type="ECO:0000313" key="2">
    <source>
        <dbReference type="EMBL" id="CAK9094580.1"/>
    </source>
</evidence>